<dbReference type="PANTHER" id="PTHR47487">
    <property type="entry name" value="OS06G0651300 PROTEIN-RELATED"/>
    <property type="match status" value="1"/>
</dbReference>
<accession>A0A812DGD1</accession>
<dbReference type="OrthoDB" id="6090838at2759"/>
<evidence type="ECO:0000256" key="2">
    <source>
        <dbReference type="ARBA" id="ARBA00022771"/>
    </source>
</evidence>
<proteinExistence type="predicted"/>
<feature type="region of interest" description="Disordered" evidence="4">
    <location>
        <begin position="1"/>
        <end position="111"/>
    </location>
</feature>
<evidence type="ECO:0000256" key="3">
    <source>
        <dbReference type="ARBA" id="ARBA00022833"/>
    </source>
</evidence>
<sequence>MDLTPRGIPAPRGNRGKSSLLPRNSFRGGPHNNFFPPPLHVNSQGPPIPARGPRDPSLAGVPPMLGPPGNLDSIPGRTNFGRGDRLSMGIPERGPLRNRDFAPSPPREMRRDYRNESHDYERSGLLPHDYDSYRNYGPHDFSGPPSGNYSFYGPSSTNAHFNFMPDQKMQADEPGGYAIPFHAANNATDLYPSPNPQIPYNMPVNKLPTKRKAQAQPFSCNVCNVNFNSEQQASQHFNSVRHVKKMRLMEPGNQIKENKEGDLLDAAGEKHGLSKKQVFTCECCKITVNSLHQLDAHKSGSKHQAKLTQMETSNEMETEDDPVGGSDNTSQNAVSFDKKSVFSCVYCNISVNSLQQLDAHKSGQKHQSKMQQMDPDKQMEMDEDPIESDVNNLPLPPSSFDKKTVFTCEYCKITVNSLHQLEAHKNGNKHQSKVSQMEPGMQMENKDSVMNVSNNMALPSSFDKKGVFTCECCNVTVNSLQQLEAHKSGQKHQSKLLQMDPDKQMETNFVTAINNLKLPVSSEKKQSFTCVYCNISVNSLQQLEAHMSGNKHQAKLQKAQEEN</sequence>
<feature type="domain" description="C2H2-type" evidence="5">
    <location>
        <begin position="408"/>
        <end position="430"/>
    </location>
</feature>
<evidence type="ECO:0000313" key="7">
    <source>
        <dbReference type="Proteomes" id="UP000597762"/>
    </source>
</evidence>
<keyword evidence="2" id="KW-0863">Zinc-finger</keyword>
<evidence type="ECO:0000313" key="6">
    <source>
        <dbReference type="EMBL" id="CAE1298134.1"/>
    </source>
</evidence>
<organism evidence="6 7">
    <name type="scientific">Acanthosepion pharaonis</name>
    <name type="common">Pharaoh cuttlefish</name>
    <name type="synonym">Sepia pharaonis</name>
    <dbReference type="NCBI Taxonomy" id="158019"/>
    <lineage>
        <taxon>Eukaryota</taxon>
        <taxon>Metazoa</taxon>
        <taxon>Spiralia</taxon>
        <taxon>Lophotrochozoa</taxon>
        <taxon>Mollusca</taxon>
        <taxon>Cephalopoda</taxon>
        <taxon>Coleoidea</taxon>
        <taxon>Decapodiformes</taxon>
        <taxon>Sepiida</taxon>
        <taxon>Sepiina</taxon>
        <taxon>Sepiidae</taxon>
        <taxon>Acanthosepion</taxon>
    </lineage>
</organism>
<evidence type="ECO:0000259" key="5">
    <source>
        <dbReference type="PROSITE" id="PS00028"/>
    </source>
</evidence>
<feature type="domain" description="C2H2-type" evidence="5">
    <location>
        <begin position="220"/>
        <end position="242"/>
    </location>
</feature>
<gene>
    <name evidence="6" type="ORF">SPHA_52424</name>
</gene>
<dbReference type="Pfam" id="PF12874">
    <property type="entry name" value="zf-met"/>
    <property type="match status" value="4"/>
</dbReference>
<dbReference type="GO" id="GO:0003676">
    <property type="term" value="F:nucleic acid binding"/>
    <property type="evidence" value="ECO:0007669"/>
    <property type="project" value="InterPro"/>
</dbReference>
<dbReference type="InterPro" id="IPR036236">
    <property type="entry name" value="Znf_C2H2_sf"/>
</dbReference>
<feature type="domain" description="C2H2-type" evidence="5">
    <location>
        <begin position="530"/>
        <end position="552"/>
    </location>
</feature>
<comment type="caution">
    <text evidence="6">The sequence shown here is derived from an EMBL/GenBank/DDBJ whole genome shotgun (WGS) entry which is preliminary data.</text>
</comment>
<reference evidence="6" key="1">
    <citation type="submission" date="2021-01" db="EMBL/GenBank/DDBJ databases">
        <authorList>
            <person name="Li R."/>
            <person name="Bekaert M."/>
        </authorList>
    </citation>
    <scope>NUCLEOTIDE SEQUENCE</scope>
    <source>
        <strain evidence="6">Farmed</strain>
    </source>
</reference>
<dbReference type="Proteomes" id="UP000597762">
    <property type="component" value="Unassembled WGS sequence"/>
</dbReference>
<dbReference type="Pfam" id="PF12171">
    <property type="entry name" value="zf-C2H2_jaz"/>
    <property type="match status" value="2"/>
</dbReference>
<dbReference type="AlphaFoldDB" id="A0A812DGD1"/>
<feature type="region of interest" description="Disordered" evidence="4">
    <location>
        <begin position="296"/>
        <end position="331"/>
    </location>
</feature>
<dbReference type="PANTHER" id="PTHR47487:SF16">
    <property type="entry name" value="C2H2-TYPE DOMAIN-CONTAINING PROTEIN"/>
    <property type="match status" value="1"/>
</dbReference>
<dbReference type="EMBL" id="CAHIKZ030003261">
    <property type="protein sequence ID" value="CAE1298134.1"/>
    <property type="molecule type" value="Genomic_DNA"/>
</dbReference>
<feature type="domain" description="C2H2-type" evidence="5">
    <location>
        <begin position="344"/>
        <end position="366"/>
    </location>
</feature>
<dbReference type="Gene3D" id="3.30.160.60">
    <property type="entry name" value="Classic Zinc Finger"/>
    <property type="match status" value="6"/>
</dbReference>
<dbReference type="PROSITE" id="PS00028">
    <property type="entry name" value="ZINC_FINGER_C2H2_1"/>
    <property type="match status" value="5"/>
</dbReference>
<dbReference type="SMART" id="SM00355">
    <property type="entry name" value="ZnF_C2H2"/>
    <property type="match status" value="6"/>
</dbReference>
<keyword evidence="3" id="KW-0862">Zinc</keyword>
<keyword evidence="1" id="KW-0479">Metal-binding</keyword>
<dbReference type="InterPro" id="IPR022755">
    <property type="entry name" value="Znf_C2H2_jaz"/>
</dbReference>
<evidence type="ECO:0000256" key="1">
    <source>
        <dbReference type="ARBA" id="ARBA00022723"/>
    </source>
</evidence>
<name>A0A812DGD1_ACAPH</name>
<dbReference type="SMART" id="SM00451">
    <property type="entry name" value="ZnF_U1"/>
    <property type="match status" value="6"/>
</dbReference>
<protein>
    <recommendedName>
        <fullName evidence="5">C2H2-type domain-containing protein</fullName>
    </recommendedName>
</protein>
<dbReference type="InterPro" id="IPR003604">
    <property type="entry name" value="Matrin/U1-like-C_Znf_C2H2"/>
</dbReference>
<dbReference type="GO" id="GO:0008270">
    <property type="term" value="F:zinc ion binding"/>
    <property type="evidence" value="ECO:0007669"/>
    <property type="project" value="UniProtKB-KW"/>
</dbReference>
<dbReference type="InterPro" id="IPR013087">
    <property type="entry name" value="Znf_C2H2_type"/>
</dbReference>
<dbReference type="SUPFAM" id="SSF57667">
    <property type="entry name" value="beta-beta-alpha zinc fingers"/>
    <property type="match status" value="6"/>
</dbReference>
<evidence type="ECO:0000256" key="4">
    <source>
        <dbReference type="SAM" id="MobiDB-lite"/>
    </source>
</evidence>
<feature type="domain" description="C2H2-type" evidence="5">
    <location>
        <begin position="470"/>
        <end position="492"/>
    </location>
</feature>
<keyword evidence="7" id="KW-1185">Reference proteome</keyword>